<dbReference type="Gene3D" id="3.20.20.20">
    <property type="entry name" value="Dihydropteroate synthase-like"/>
    <property type="match status" value="1"/>
</dbReference>
<dbReference type="EC" id="2.5.1.15" evidence="2"/>
<evidence type="ECO:0000313" key="2">
    <source>
        <dbReference type="EMBL" id="VDR24411.1"/>
    </source>
</evidence>
<dbReference type="PROSITE" id="PS50972">
    <property type="entry name" value="PTERIN_BINDING"/>
    <property type="match status" value="1"/>
</dbReference>
<organism evidence="2 3">
    <name type="scientific">Raoultella terrigena</name>
    <name type="common">Klebsiella terrigena</name>
    <dbReference type="NCBI Taxonomy" id="577"/>
    <lineage>
        <taxon>Bacteria</taxon>
        <taxon>Pseudomonadati</taxon>
        <taxon>Pseudomonadota</taxon>
        <taxon>Gammaproteobacteria</taxon>
        <taxon>Enterobacterales</taxon>
        <taxon>Enterobacteriaceae</taxon>
        <taxon>Klebsiella/Raoultella group</taxon>
        <taxon>Raoultella</taxon>
    </lineage>
</organism>
<protein>
    <submittedName>
        <fullName evidence="2">Dihydropteroate synthase</fullName>
        <ecNumber evidence="2">2.5.1.15</ecNumber>
    </submittedName>
</protein>
<dbReference type="InterPro" id="IPR000489">
    <property type="entry name" value="Pterin-binding_dom"/>
</dbReference>
<dbReference type="InterPro" id="IPR045031">
    <property type="entry name" value="DHP_synth-like"/>
</dbReference>
<dbReference type="InterPro" id="IPR011005">
    <property type="entry name" value="Dihydropteroate_synth-like_sf"/>
</dbReference>
<dbReference type="PANTHER" id="PTHR20941:SF1">
    <property type="entry name" value="FOLIC ACID SYNTHESIS PROTEIN FOL1"/>
    <property type="match status" value="1"/>
</dbReference>
<dbReference type="SUPFAM" id="SSF51717">
    <property type="entry name" value="Dihydropteroate synthetase-like"/>
    <property type="match status" value="1"/>
</dbReference>
<dbReference type="GO" id="GO:0004156">
    <property type="term" value="F:dihydropteroate synthase activity"/>
    <property type="evidence" value="ECO:0007669"/>
    <property type="project" value="UniProtKB-EC"/>
</dbReference>
<sequence length="82" mass="8710">MLDSASSTILVSPLLVGMSRKSMVGQLLNVGPAERLSGSLACAVIAAMQGAQIVRVHDVKETVEALRVVEATLATKENKRYE</sequence>
<dbReference type="GO" id="GO:0046654">
    <property type="term" value="P:tetrahydrofolate biosynthetic process"/>
    <property type="evidence" value="ECO:0007669"/>
    <property type="project" value="TreeGrafter"/>
</dbReference>
<dbReference type="PANTHER" id="PTHR20941">
    <property type="entry name" value="FOLATE SYNTHESIS PROTEINS"/>
    <property type="match status" value="1"/>
</dbReference>
<proteinExistence type="predicted"/>
<keyword evidence="2" id="KW-0808">Transferase</keyword>
<accession>A0A3P8KEP6</accession>
<evidence type="ECO:0000259" key="1">
    <source>
        <dbReference type="PROSITE" id="PS50972"/>
    </source>
</evidence>
<gene>
    <name evidence="2" type="primary">folP_2</name>
    <name evidence="2" type="ORF">NCTC13098_00699</name>
</gene>
<dbReference type="GO" id="GO:0005829">
    <property type="term" value="C:cytosol"/>
    <property type="evidence" value="ECO:0007669"/>
    <property type="project" value="TreeGrafter"/>
</dbReference>
<name>A0A3P8KEP6_RAOTE</name>
<dbReference type="AlphaFoldDB" id="A0A3P8KEP6"/>
<dbReference type="EMBL" id="LR131271">
    <property type="protein sequence ID" value="VDR24411.1"/>
    <property type="molecule type" value="Genomic_DNA"/>
</dbReference>
<evidence type="ECO:0000313" key="3">
    <source>
        <dbReference type="Proteomes" id="UP000274346"/>
    </source>
</evidence>
<dbReference type="KEGG" id="rtg:NCTC13098_00699"/>
<reference evidence="2 3" key="1">
    <citation type="submission" date="2018-12" db="EMBL/GenBank/DDBJ databases">
        <authorList>
            <consortium name="Pathogen Informatics"/>
        </authorList>
    </citation>
    <scope>NUCLEOTIDE SEQUENCE [LARGE SCALE GENOMIC DNA]</scope>
    <source>
        <strain evidence="2 3">NCTC13098</strain>
    </source>
</reference>
<dbReference type="Proteomes" id="UP000274346">
    <property type="component" value="Chromosome"/>
</dbReference>
<feature type="domain" description="Pterin-binding" evidence="1">
    <location>
        <begin position="1"/>
        <end position="67"/>
    </location>
</feature>
<dbReference type="Pfam" id="PF00809">
    <property type="entry name" value="Pterin_bind"/>
    <property type="match status" value="1"/>
</dbReference>